<dbReference type="InterPro" id="IPR038727">
    <property type="entry name" value="NadR/Ttd14_AAA_dom"/>
</dbReference>
<dbReference type="EMBL" id="LS483412">
    <property type="protein sequence ID" value="SQG90106.1"/>
    <property type="molecule type" value="Genomic_DNA"/>
</dbReference>
<protein>
    <submittedName>
        <fullName evidence="2">ATPase</fullName>
    </submittedName>
</protein>
<evidence type="ECO:0000313" key="2">
    <source>
        <dbReference type="EMBL" id="SQG90106.1"/>
    </source>
</evidence>
<name>A0AAX2IVZ7_LEGPN</name>
<accession>A0AAX2IVZ7</accession>
<evidence type="ECO:0000259" key="1">
    <source>
        <dbReference type="Pfam" id="PF13521"/>
    </source>
</evidence>
<dbReference type="SUPFAM" id="SSF52540">
    <property type="entry name" value="P-loop containing nucleoside triphosphate hydrolases"/>
    <property type="match status" value="1"/>
</dbReference>
<evidence type="ECO:0000313" key="3">
    <source>
        <dbReference type="Proteomes" id="UP000249566"/>
    </source>
</evidence>
<gene>
    <name evidence="2" type="ORF">NCTC12272_01293</name>
</gene>
<dbReference type="RefSeq" id="WP_027221452.1">
    <property type="nucleotide sequence ID" value="NZ_CAAAIJ010000001.1"/>
</dbReference>
<proteinExistence type="predicted"/>
<dbReference type="Pfam" id="PF13521">
    <property type="entry name" value="AAA_28"/>
    <property type="match status" value="1"/>
</dbReference>
<dbReference type="AlphaFoldDB" id="A0AAX2IVZ7"/>
<dbReference type="Gene3D" id="3.40.50.300">
    <property type="entry name" value="P-loop containing nucleotide triphosphate hydrolases"/>
    <property type="match status" value="1"/>
</dbReference>
<dbReference type="Proteomes" id="UP000249566">
    <property type="component" value="Chromosome 1"/>
</dbReference>
<organism evidence="2 3">
    <name type="scientific">Legionella pneumophila subsp. pascullei</name>
    <dbReference type="NCBI Taxonomy" id="91890"/>
    <lineage>
        <taxon>Bacteria</taxon>
        <taxon>Pseudomonadati</taxon>
        <taxon>Pseudomonadota</taxon>
        <taxon>Gammaproteobacteria</taxon>
        <taxon>Legionellales</taxon>
        <taxon>Legionellaceae</taxon>
        <taxon>Legionella</taxon>
    </lineage>
</organism>
<reference evidence="2 3" key="1">
    <citation type="submission" date="2018-06" db="EMBL/GenBank/DDBJ databases">
        <authorList>
            <consortium name="Pathogen Informatics"/>
            <person name="Doyle S."/>
        </authorList>
    </citation>
    <scope>NUCLEOTIDE SEQUENCE [LARGE SCALE GENOMIC DNA]</scope>
    <source>
        <strain evidence="2 3">NCTC12272</strain>
    </source>
</reference>
<feature type="domain" description="NadR/Ttd14 AAA" evidence="1">
    <location>
        <begin position="12"/>
        <end position="175"/>
    </location>
</feature>
<dbReference type="InterPro" id="IPR027417">
    <property type="entry name" value="P-loop_NTPase"/>
</dbReference>
<sequence>MVVGSRLCVNFFIFTGGPGSGKTAVLNELNTRGYLTVAEAARSIIQKQQADGGDAIHTGNRKAFRDLMLEQSIADYCRMQSEEKIVFFDRGIPDLYAYTKAFCEETSKEVNDAALRFRYNKTVFIFPPWPEIYENDVERQQDFHEALQTYYAIKEGYVDCGYALIEVPKHPVKDRADFIFQTISKINWFVPD</sequence>